<feature type="compositionally biased region" description="Pro residues" evidence="1">
    <location>
        <begin position="32"/>
        <end position="44"/>
    </location>
</feature>
<accession>A0AAV4GDC5</accession>
<feature type="signal peptide" evidence="2">
    <location>
        <begin position="1"/>
        <end position="21"/>
    </location>
</feature>
<sequence length="112" mass="12000">MRYPGLVCAVFLLALACTSFAEPEPDPYYVMPAPPPPPPPPPSKPACKNPLASQPKAKLVAGGGSRSSRRCKPPVGPAKPSIPKPALPPRPRLPVRQREFPTQCTKINKVVM</sequence>
<feature type="region of interest" description="Disordered" evidence="1">
    <location>
        <begin position="28"/>
        <end position="101"/>
    </location>
</feature>
<comment type="caution">
    <text evidence="3">The sequence shown here is derived from an EMBL/GenBank/DDBJ whole genome shotgun (WGS) entry which is preliminary data.</text>
</comment>
<protein>
    <submittedName>
        <fullName evidence="3">Uncharacterized protein</fullName>
    </submittedName>
</protein>
<organism evidence="3 4">
    <name type="scientific">Elysia marginata</name>
    <dbReference type="NCBI Taxonomy" id="1093978"/>
    <lineage>
        <taxon>Eukaryota</taxon>
        <taxon>Metazoa</taxon>
        <taxon>Spiralia</taxon>
        <taxon>Lophotrochozoa</taxon>
        <taxon>Mollusca</taxon>
        <taxon>Gastropoda</taxon>
        <taxon>Heterobranchia</taxon>
        <taxon>Euthyneura</taxon>
        <taxon>Panpulmonata</taxon>
        <taxon>Sacoglossa</taxon>
        <taxon>Placobranchoidea</taxon>
        <taxon>Plakobranchidae</taxon>
        <taxon>Elysia</taxon>
    </lineage>
</organism>
<dbReference type="AlphaFoldDB" id="A0AAV4GDC5"/>
<keyword evidence="4" id="KW-1185">Reference proteome</keyword>
<feature type="chain" id="PRO_5043394173" evidence="2">
    <location>
        <begin position="22"/>
        <end position="112"/>
    </location>
</feature>
<dbReference type="Proteomes" id="UP000762676">
    <property type="component" value="Unassembled WGS sequence"/>
</dbReference>
<evidence type="ECO:0000256" key="1">
    <source>
        <dbReference type="SAM" id="MobiDB-lite"/>
    </source>
</evidence>
<evidence type="ECO:0000313" key="4">
    <source>
        <dbReference type="Proteomes" id="UP000762676"/>
    </source>
</evidence>
<evidence type="ECO:0000256" key="2">
    <source>
        <dbReference type="SAM" id="SignalP"/>
    </source>
</evidence>
<dbReference type="PROSITE" id="PS51257">
    <property type="entry name" value="PROKAR_LIPOPROTEIN"/>
    <property type="match status" value="1"/>
</dbReference>
<name>A0AAV4GDC5_9GAST</name>
<dbReference type="EMBL" id="BMAT01004904">
    <property type="protein sequence ID" value="GFR82641.1"/>
    <property type="molecule type" value="Genomic_DNA"/>
</dbReference>
<reference evidence="3 4" key="1">
    <citation type="journal article" date="2021" name="Elife">
        <title>Chloroplast acquisition without the gene transfer in kleptoplastic sea slugs, Plakobranchus ocellatus.</title>
        <authorList>
            <person name="Maeda T."/>
            <person name="Takahashi S."/>
            <person name="Yoshida T."/>
            <person name="Shimamura S."/>
            <person name="Takaki Y."/>
            <person name="Nagai Y."/>
            <person name="Toyoda A."/>
            <person name="Suzuki Y."/>
            <person name="Arimoto A."/>
            <person name="Ishii H."/>
            <person name="Satoh N."/>
            <person name="Nishiyama T."/>
            <person name="Hasebe M."/>
            <person name="Maruyama T."/>
            <person name="Minagawa J."/>
            <person name="Obokata J."/>
            <person name="Shigenobu S."/>
        </authorList>
    </citation>
    <scope>NUCLEOTIDE SEQUENCE [LARGE SCALE GENOMIC DNA]</scope>
</reference>
<gene>
    <name evidence="3" type="ORF">ElyMa_002367700</name>
</gene>
<evidence type="ECO:0000313" key="3">
    <source>
        <dbReference type="EMBL" id="GFR82641.1"/>
    </source>
</evidence>
<feature type="compositionally biased region" description="Pro residues" evidence="1">
    <location>
        <begin position="74"/>
        <end position="92"/>
    </location>
</feature>
<keyword evidence="2" id="KW-0732">Signal</keyword>
<proteinExistence type="predicted"/>